<accession>A0ABT6Y2H7</accession>
<gene>
    <name evidence="3" type="ORF">QM524_00460</name>
</gene>
<comment type="caution">
    <text evidence="3">The sequence shown here is derived from an EMBL/GenBank/DDBJ whole genome shotgun (WGS) entry which is preliminary data.</text>
</comment>
<dbReference type="InterPro" id="IPR025380">
    <property type="entry name" value="DUF4369"/>
</dbReference>
<keyword evidence="1" id="KW-0732">Signal</keyword>
<dbReference type="InterPro" id="IPR036249">
    <property type="entry name" value="Thioredoxin-like_sf"/>
</dbReference>
<dbReference type="RefSeq" id="WP_283342996.1">
    <property type="nucleotide sequence ID" value="NZ_JASHIF010000002.1"/>
</dbReference>
<evidence type="ECO:0000259" key="2">
    <source>
        <dbReference type="PROSITE" id="PS51352"/>
    </source>
</evidence>
<dbReference type="InterPro" id="IPR050553">
    <property type="entry name" value="Thioredoxin_ResA/DsbE_sf"/>
</dbReference>
<evidence type="ECO:0000313" key="3">
    <source>
        <dbReference type="EMBL" id="MDI9857664.1"/>
    </source>
</evidence>
<dbReference type="InterPro" id="IPR033395">
    <property type="entry name" value="DUF5106"/>
</dbReference>
<evidence type="ECO:0000313" key="4">
    <source>
        <dbReference type="Proteomes" id="UP001236507"/>
    </source>
</evidence>
<name>A0ABT6Y2H7_9BACT</name>
<dbReference type="InterPro" id="IPR000866">
    <property type="entry name" value="AhpC/TSA"/>
</dbReference>
<dbReference type="SUPFAM" id="SSF52833">
    <property type="entry name" value="Thioredoxin-like"/>
    <property type="match status" value="1"/>
</dbReference>
<dbReference type="PANTHER" id="PTHR42852">
    <property type="entry name" value="THIOL:DISULFIDE INTERCHANGE PROTEIN DSBE"/>
    <property type="match status" value="1"/>
</dbReference>
<reference evidence="3 4" key="1">
    <citation type="submission" date="2023-05" db="EMBL/GenBank/DDBJ databases">
        <title>Novel species of genus Flectobacillus isolated from stream in China.</title>
        <authorList>
            <person name="Lu H."/>
        </authorList>
    </citation>
    <scope>NUCLEOTIDE SEQUENCE [LARGE SCALE GENOMIC DNA]</scope>
    <source>
        <strain evidence="3 4">KCTC 42575</strain>
    </source>
</reference>
<dbReference type="PROSITE" id="PS51352">
    <property type="entry name" value="THIOREDOXIN_2"/>
    <property type="match status" value="1"/>
</dbReference>
<protein>
    <submittedName>
        <fullName evidence="3">Redoxin domain-containing protein</fullName>
    </submittedName>
</protein>
<organism evidence="3 4">
    <name type="scientific">Flectobacillus roseus</name>
    <dbReference type="NCBI Taxonomy" id="502259"/>
    <lineage>
        <taxon>Bacteria</taxon>
        <taxon>Pseudomonadati</taxon>
        <taxon>Bacteroidota</taxon>
        <taxon>Cytophagia</taxon>
        <taxon>Cytophagales</taxon>
        <taxon>Flectobacillaceae</taxon>
        <taxon>Flectobacillus</taxon>
    </lineage>
</organism>
<dbReference type="PANTHER" id="PTHR42852:SF17">
    <property type="entry name" value="THIOREDOXIN-LIKE PROTEIN HI_1115"/>
    <property type="match status" value="1"/>
</dbReference>
<proteinExistence type="predicted"/>
<dbReference type="Proteomes" id="UP001236507">
    <property type="component" value="Unassembled WGS sequence"/>
</dbReference>
<feature type="signal peptide" evidence="1">
    <location>
        <begin position="1"/>
        <end position="20"/>
    </location>
</feature>
<dbReference type="Pfam" id="PF14289">
    <property type="entry name" value="DUF4369"/>
    <property type="match status" value="1"/>
</dbReference>
<feature type="domain" description="Thioredoxin" evidence="2">
    <location>
        <begin position="314"/>
        <end position="453"/>
    </location>
</feature>
<dbReference type="Gene3D" id="3.40.30.10">
    <property type="entry name" value="Glutaredoxin"/>
    <property type="match status" value="1"/>
</dbReference>
<evidence type="ECO:0000256" key="1">
    <source>
        <dbReference type="SAM" id="SignalP"/>
    </source>
</evidence>
<dbReference type="CDD" id="cd02966">
    <property type="entry name" value="TlpA_like_family"/>
    <property type="match status" value="1"/>
</dbReference>
<dbReference type="Pfam" id="PF00578">
    <property type="entry name" value="AhpC-TSA"/>
    <property type="match status" value="1"/>
</dbReference>
<feature type="chain" id="PRO_5045369232" evidence="1">
    <location>
        <begin position="21"/>
        <end position="454"/>
    </location>
</feature>
<dbReference type="Pfam" id="PF17127">
    <property type="entry name" value="DUF5106"/>
    <property type="match status" value="1"/>
</dbReference>
<dbReference type="InterPro" id="IPR013766">
    <property type="entry name" value="Thioredoxin_domain"/>
</dbReference>
<sequence>MKYFYLLTISFVCLSSQLFAQFRIEAKFKNLRDSVCYLTYYYEDVNYVQDSAKVNANGVVVFQAKQNLEPGLYNLMIGGWKSIDILVVEQQFSFEADAKDLVNTIKFTGSRENDLFYSYQQKIVREGAKIALLETKTDSVSINKKYAIQYELEQYRKKFVTAFAGTFASKLIKATMPMDLPQAPKLSNGQEDPLWSNKFFVNHFFDNFDLTDDRMIRTPYIHQNVASYFEPLTFLPIDSLIILSNKIIEKAGRNTAMRKYLITKTTGFFETSKTMGHDAVFVYMMKKYYLQEPQLWDENTIKLVKQRVFYLEKLLIGSKIPDVKLTDLAGKEQTLHAQKADCTILYIYAADCGHCKNFTPQLVQLHRRYADKGLQVFAPIFGNDLDTWGEFIKHYQTQDFVNVIDQTGNVNFFQEFDAQYTPTIYILDKEKRIVGKGNLAIEDMEQIVVRYLGK</sequence>
<dbReference type="EMBL" id="JASHIF010000002">
    <property type="protein sequence ID" value="MDI9857664.1"/>
    <property type="molecule type" value="Genomic_DNA"/>
</dbReference>
<keyword evidence="4" id="KW-1185">Reference proteome</keyword>